<dbReference type="RefSeq" id="WP_122030823.1">
    <property type="nucleotide sequence ID" value="NZ_LS483254.1"/>
</dbReference>
<protein>
    <submittedName>
        <fullName evidence="2">Putative ABC-type iron(III)-siderophore transport system, periplasmic substrate binding protein</fullName>
    </submittedName>
</protein>
<dbReference type="PANTHER" id="PTHR30535">
    <property type="entry name" value="VITAMIN B12-BINDING PROTEIN"/>
    <property type="match status" value="1"/>
</dbReference>
<dbReference type="EMBL" id="LS483254">
    <property type="protein sequence ID" value="SQD92631.1"/>
    <property type="molecule type" value="Genomic_DNA"/>
</dbReference>
<dbReference type="Gene3D" id="1.20.58.2180">
    <property type="match status" value="1"/>
</dbReference>
<keyword evidence="3" id="KW-1185">Reference proteome</keyword>
<sequence>MIASLILFLGLLSFPAGGQGIVVDQAGREVALPPAVERVVCLHSGTSWIVYALGGGEALVGAYYASLPSLPLAQEALAGLDPGYRGKELPVQPTVEAIVALQPDVVLASSVVHGTGLAPLLEEVGIPTVLYYPETLGGIEEAILLTGRVLGRMERAEELAARFREISARVTAGTAAREPRPRVYFAAYYTVLNVYAGDVIQNVLIELAGGIPVGRALSPRPGLFWQRVDAERLLLWDPEVVLVPVYNQADLVALASDPIWQGVTAVRTGRVYRFPEFFASWDIPGPEVVLGLLWLAETLHPGSTGLDLVTEVIRFYGDFYGCHLTPDAVAALFGR</sequence>
<evidence type="ECO:0000313" key="3">
    <source>
        <dbReference type="Proteomes" id="UP000249818"/>
    </source>
</evidence>
<reference evidence="3" key="1">
    <citation type="submission" date="2018-05" db="EMBL/GenBank/DDBJ databases">
        <authorList>
            <person name="Hao L."/>
        </authorList>
    </citation>
    <scope>NUCLEOTIDE SEQUENCE [LARGE SCALE GENOMIC DNA]</scope>
</reference>
<dbReference type="AlphaFoldDB" id="A0A2X3KJ21"/>
<dbReference type="KEGG" id="bana:BARAN1_0607"/>
<dbReference type="OrthoDB" id="9816357at2"/>
<evidence type="ECO:0000313" key="2">
    <source>
        <dbReference type="EMBL" id="SQD92631.1"/>
    </source>
</evidence>
<dbReference type="Pfam" id="PF01497">
    <property type="entry name" value="Peripla_BP_2"/>
    <property type="match status" value="1"/>
</dbReference>
<dbReference type="PROSITE" id="PS50983">
    <property type="entry name" value="FE_B12_PBP"/>
    <property type="match status" value="1"/>
</dbReference>
<organism evidence="2 3">
    <name type="scientific">Candidatus Bipolaricaulis anaerobius</name>
    <dbReference type="NCBI Taxonomy" id="2026885"/>
    <lineage>
        <taxon>Bacteria</taxon>
        <taxon>Candidatus Bipolaricaulota</taxon>
        <taxon>Candidatus Bipolaricaulia</taxon>
        <taxon>Candidatus Bipolaricaulales</taxon>
        <taxon>Candidatus Bipolaricaulaceae</taxon>
        <taxon>Candidatus Bipolaricaulis</taxon>
    </lineage>
</organism>
<proteinExistence type="predicted"/>
<dbReference type="InterPro" id="IPR050902">
    <property type="entry name" value="ABC_Transporter_SBP"/>
</dbReference>
<gene>
    <name evidence="2" type="ORF">BARAN1_0607</name>
</gene>
<dbReference type="SUPFAM" id="SSF53807">
    <property type="entry name" value="Helical backbone' metal receptor"/>
    <property type="match status" value="1"/>
</dbReference>
<feature type="domain" description="Fe/B12 periplasmic-binding" evidence="1">
    <location>
        <begin position="38"/>
        <end position="303"/>
    </location>
</feature>
<dbReference type="PANTHER" id="PTHR30535:SF34">
    <property type="entry name" value="MOLYBDATE-BINDING PROTEIN MOLA"/>
    <property type="match status" value="1"/>
</dbReference>
<accession>A0A2X3KJ21</accession>
<name>A0A2X3KJ21_9BACT</name>
<dbReference type="Gene3D" id="3.40.50.1980">
    <property type="entry name" value="Nitrogenase molybdenum iron protein domain"/>
    <property type="match status" value="2"/>
</dbReference>
<evidence type="ECO:0000259" key="1">
    <source>
        <dbReference type="PROSITE" id="PS50983"/>
    </source>
</evidence>
<dbReference type="Proteomes" id="UP000249818">
    <property type="component" value="Chromosome BARAN1"/>
</dbReference>
<dbReference type="InterPro" id="IPR002491">
    <property type="entry name" value="ABC_transptr_periplasmic_BD"/>
</dbReference>